<dbReference type="EMBL" id="BOON01000018">
    <property type="protein sequence ID" value="GII22520.1"/>
    <property type="molecule type" value="Genomic_DNA"/>
</dbReference>
<evidence type="ECO:0000313" key="5">
    <source>
        <dbReference type="EMBL" id="GII22520.1"/>
    </source>
</evidence>
<evidence type="ECO:0000313" key="6">
    <source>
        <dbReference type="Proteomes" id="UP000599074"/>
    </source>
</evidence>
<organism evidence="5 6">
    <name type="scientific">Planosporangium mesophilum</name>
    <dbReference type="NCBI Taxonomy" id="689768"/>
    <lineage>
        <taxon>Bacteria</taxon>
        <taxon>Bacillati</taxon>
        <taxon>Actinomycetota</taxon>
        <taxon>Actinomycetes</taxon>
        <taxon>Micromonosporales</taxon>
        <taxon>Micromonosporaceae</taxon>
        <taxon>Planosporangium</taxon>
    </lineage>
</organism>
<dbReference type="InterPro" id="IPR010998">
    <property type="entry name" value="Integrase_recombinase_N"/>
</dbReference>
<dbReference type="PANTHER" id="PTHR30349:SF41">
    <property type="entry name" value="INTEGRASE_RECOMBINASE PROTEIN MJ0367-RELATED"/>
    <property type="match status" value="1"/>
</dbReference>
<name>A0A8J3WZP4_9ACTN</name>
<evidence type="ECO:0000256" key="3">
    <source>
        <dbReference type="ARBA" id="ARBA00023172"/>
    </source>
</evidence>
<dbReference type="InterPro" id="IPR011010">
    <property type="entry name" value="DNA_brk_join_enz"/>
</dbReference>
<evidence type="ECO:0000256" key="2">
    <source>
        <dbReference type="ARBA" id="ARBA00023125"/>
    </source>
</evidence>
<keyword evidence="2" id="KW-0238">DNA-binding</keyword>
<evidence type="ECO:0000259" key="4">
    <source>
        <dbReference type="PROSITE" id="PS51898"/>
    </source>
</evidence>
<dbReference type="SUPFAM" id="SSF56349">
    <property type="entry name" value="DNA breaking-rejoining enzymes"/>
    <property type="match status" value="1"/>
</dbReference>
<dbReference type="Proteomes" id="UP000599074">
    <property type="component" value="Unassembled WGS sequence"/>
</dbReference>
<dbReference type="CDD" id="cd00397">
    <property type="entry name" value="DNA_BRE_C"/>
    <property type="match status" value="1"/>
</dbReference>
<evidence type="ECO:0000256" key="1">
    <source>
        <dbReference type="ARBA" id="ARBA00008857"/>
    </source>
</evidence>
<dbReference type="PROSITE" id="PS51898">
    <property type="entry name" value="TYR_RECOMBINASE"/>
    <property type="match status" value="1"/>
</dbReference>
<dbReference type="GO" id="GO:0003677">
    <property type="term" value="F:DNA binding"/>
    <property type="evidence" value="ECO:0007669"/>
    <property type="project" value="UniProtKB-KW"/>
</dbReference>
<reference evidence="5" key="1">
    <citation type="submission" date="2021-01" db="EMBL/GenBank/DDBJ databases">
        <title>Whole genome shotgun sequence of Planosporangium mesophilum NBRC 109066.</title>
        <authorList>
            <person name="Komaki H."/>
            <person name="Tamura T."/>
        </authorList>
    </citation>
    <scope>NUCLEOTIDE SEQUENCE</scope>
    <source>
        <strain evidence="5">NBRC 109066</strain>
    </source>
</reference>
<comment type="caution">
    <text evidence="5">The sequence shown here is derived from an EMBL/GenBank/DDBJ whole genome shotgun (WGS) entry which is preliminary data.</text>
</comment>
<dbReference type="GO" id="GO:0006310">
    <property type="term" value="P:DNA recombination"/>
    <property type="evidence" value="ECO:0007669"/>
    <property type="project" value="UniProtKB-KW"/>
</dbReference>
<dbReference type="Gene3D" id="1.10.150.130">
    <property type="match status" value="1"/>
</dbReference>
<gene>
    <name evidence="5" type="ORF">Pme01_21170</name>
</gene>
<dbReference type="Pfam" id="PF00589">
    <property type="entry name" value="Phage_integrase"/>
    <property type="match status" value="1"/>
</dbReference>
<dbReference type="GO" id="GO:0015074">
    <property type="term" value="P:DNA integration"/>
    <property type="evidence" value="ECO:0007669"/>
    <property type="project" value="InterPro"/>
</dbReference>
<dbReference type="AlphaFoldDB" id="A0A8J3WZP4"/>
<dbReference type="InterPro" id="IPR002104">
    <property type="entry name" value="Integrase_catalytic"/>
</dbReference>
<keyword evidence="3" id="KW-0233">DNA recombination</keyword>
<dbReference type="InterPro" id="IPR013762">
    <property type="entry name" value="Integrase-like_cat_sf"/>
</dbReference>
<dbReference type="PANTHER" id="PTHR30349">
    <property type="entry name" value="PHAGE INTEGRASE-RELATED"/>
    <property type="match status" value="1"/>
</dbReference>
<keyword evidence="6" id="KW-1185">Reference proteome</keyword>
<dbReference type="Gene3D" id="1.10.443.10">
    <property type="entry name" value="Intergrase catalytic core"/>
    <property type="match status" value="1"/>
</dbReference>
<accession>A0A8J3WZP4</accession>
<proteinExistence type="inferred from homology"/>
<sequence length="345" mass="38515">METRSAAVSGADIEAARLLLDRLGVSPEQVMRGAGPRRPMPTFDEYIGRVSHVVTDATRSVYETYWAKVRQVWGARRLDEPTPLEIHELAEWAKRQSVTRRNSRGGRASAEHVIAALRCLYRYAVMDGLIAEADSPAARVAKPRRLPSTRRAISATHLAQINAVAASTGNDPELDRLLLRLHTETACRRAGALGLRLCDIDSEQCLVRLREKGETVRWQPISPTLTRYLLLHNEERGTGDPSGQLLRYGNGKPITARRYDYLWQRLGKHLPWVAIQQISTHWLRHTTLTWVERNFGYAVARAYAGHSGKNDAGTTSTYVRADLYEVAAALAALTGEPHPLAVDSR</sequence>
<feature type="domain" description="Tyr recombinase" evidence="4">
    <location>
        <begin position="148"/>
        <end position="331"/>
    </location>
</feature>
<dbReference type="InterPro" id="IPR050090">
    <property type="entry name" value="Tyrosine_recombinase_XerCD"/>
</dbReference>
<protein>
    <recommendedName>
        <fullName evidence="4">Tyr recombinase domain-containing protein</fullName>
    </recommendedName>
</protein>
<comment type="similarity">
    <text evidence="1">Belongs to the 'phage' integrase family.</text>
</comment>